<dbReference type="InterPro" id="IPR036689">
    <property type="entry name" value="ESAT-6-like_sf"/>
</dbReference>
<dbReference type="HOGENOM" id="CLU_169638_0_0_11"/>
<gene>
    <name evidence="1" type="ORF">O3I_002730</name>
</gene>
<accession>K0ENF0</accession>
<dbReference type="Pfam" id="PF06013">
    <property type="entry name" value="WXG100"/>
    <property type="match status" value="1"/>
</dbReference>
<keyword evidence="2" id="KW-1185">Reference proteome</keyword>
<dbReference type="KEGG" id="nbr:O3I_002730"/>
<evidence type="ECO:0008006" key="3">
    <source>
        <dbReference type="Google" id="ProtNLM"/>
    </source>
</evidence>
<name>K0ENF0_NOCB7</name>
<reference evidence="1 2" key="1">
    <citation type="journal article" date="2012" name="J. Bacteriol.">
        <title>Complete genome sequence of Nocardia brasiliensis HUJEG-1.</title>
        <authorList>
            <person name="Vera-Cabrera L."/>
            <person name="Ortiz-Lopez R."/>
            <person name="Elizondo-Gonzalez R."/>
            <person name="Perez-Maya A.A."/>
            <person name="Ocampo-Candiani J."/>
        </authorList>
    </citation>
    <scope>NUCLEOTIDE SEQUENCE [LARGE SCALE GENOMIC DNA]</scope>
    <source>
        <strain evidence="2">ATCC 700358</strain>
    </source>
</reference>
<protein>
    <recommendedName>
        <fullName evidence="3">ESAT-6-like protein</fullName>
    </recommendedName>
</protein>
<organism evidence="1 2">
    <name type="scientific">Nocardia brasiliensis (strain ATCC 700358 / HUJEG-1)</name>
    <dbReference type="NCBI Taxonomy" id="1133849"/>
    <lineage>
        <taxon>Bacteria</taxon>
        <taxon>Bacillati</taxon>
        <taxon>Actinomycetota</taxon>
        <taxon>Actinomycetes</taxon>
        <taxon>Mycobacteriales</taxon>
        <taxon>Nocardiaceae</taxon>
        <taxon>Nocardia</taxon>
    </lineage>
</organism>
<dbReference type="eggNOG" id="COG4842">
    <property type="taxonomic scope" value="Bacteria"/>
</dbReference>
<dbReference type="EMBL" id="CP003876">
    <property type="protein sequence ID" value="AFT98508.1"/>
    <property type="molecule type" value="Genomic_DNA"/>
</dbReference>
<dbReference type="RefSeq" id="WP_014981370.1">
    <property type="nucleotide sequence ID" value="NC_018681.1"/>
</dbReference>
<dbReference type="InterPro" id="IPR010310">
    <property type="entry name" value="T7SS_ESAT-6-like"/>
</dbReference>
<dbReference type="STRING" id="1133849.O3I_002730"/>
<sequence>MTDPAVTFALVPDEVTDAGRYVQQAAANLVAGLRSGSAEVDGLMTTWHGTAATAYAAAWDETHRAALSVFEALADMAELLGVVVDRSQVTDTGTATAVSSLDLP</sequence>
<evidence type="ECO:0000313" key="2">
    <source>
        <dbReference type="Proteomes" id="UP000006304"/>
    </source>
</evidence>
<proteinExistence type="predicted"/>
<dbReference type="Proteomes" id="UP000006304">
    <property type="component" value="Chromosome"/>
</dbReference>
<dbReference type="AlphaFoldDB" id="K0ENF0"/>
<evidence type="ECO:0000313" key="1">
    <source>
        <dbReference type="EMBL" id="AFT98508.1"/>
    </source>
</evidence>
<dbReference type="Gene3D" id="1.10.287.1060">
    <property type="entry name" value="ESAT-6-like"/>
    <property type="match status" value="1"/>
</dbReference>
<dbReference type="SUPFAM" id="SSF140453">
    <property type="entry name" value="EsxAB dimer-like"/>
    <property type="match status" value="1"/>
</dbReference>